<dbReference type="InterPro" id="IPR011712">
    <property type="entry name" value="Sig_transdc_His_kin_sub3_dim/P"/>
</dbReference>
<dbReference type="RefSeq" id="WP_390228208.1">
    <property type="nucleotide sequence ID" value="NZ_JBHSCN010000005.1"/>
</dbReference>
<evidence type="ECO:0000313" key="13">
    <source>
        <dbReference type="Proteomes" id="UP001595900"/>
    </source>
</evidence>
<keyword evidence="7" id="KW-0067">ATP-binding</keyword>
<evidence type="ECO:0000313" key="12">
    <source>
        <dbReference type="EMBL" id="MFC4243199.1"/>
    </source>
</evidence>
<feature type="domain" description="Histidine kinase/HSP90-like ATPase" evidence="10">
    <location>
        <begin position="342"/>
        <end position="411"/>
    </location>
</feature>
<evidence type="ECO:0000256" key="2">
    <source>
        <dbReference type="ARBA" id="ARBA00012438"/>
    </source>
</evidence>
<dbReference type="Gene3D" id="1.20.5.1930">
    <property type="match status" value="1"/>
</dbReference>
<protein>
    <recommendedName>
        <fullName evidence="2">histidine kinase</fullName>
        <ecNumber evidence="2">2.7.13.3</ecNumber>
    </recommendedName>
</protein>
<organism evidence="12 13">
    <name type="scientific">Gryllotalpicola reticulitermitis</name>
    <dbReference type="NCBI Taxonomy" id="1184153"/>
    <lineage>
        <taxon>Bacteria</taxon>
        <taxon>Bacillati</taxon>
        <taxon>Actinomycetota</taxon>
        <taxon>Actinomycetes</taxon>
        <taxon>Micrococcales</taxon>
        <taxon>Microbacteriaceae</taxon>
        <taxon>Gryllotalpicola</taxon>
    </lineage>
</organism>
<comment type="caution">
    <text evidence="12">The sequence shown here is derived from an EMBL/GenBank/DDBJ whole genome shotgun (WGS) entry which is preliminary data.</text>
</comment>
<keyword evidence="3" id="KW-0597">Phosphoprotein</keyword>
<keyword evidence="9" id="KW-1133">Transmembrane helix</keyword>
<gene>
    <name evidence="12" type="ORF">ACFOYW_07420</name>
</gene>
<dbReference type="Pfam" id="PF02518">
    <property type="entry name" value="HATPase_c"/>
    <property type="match status" value="1"/>
</dbReference>
<keyword evidence="6 12" id="KW-0418">Kinase</keyword>
<feature type="domain" description="Signal transduction histidine kinase subgroup 3 dimerisation and phosphoacceptor" evidence="11">
    <location>
        <begin position="239"/>
        <end position="305"/>
    </location>
</feature>
<dbReference type="Gene3D" id="3.30.565.10">
    <property type="entry name" value="Histidine kinase-like ATPase, C-terminal domain"/>
    <property type="match status" value="1"/>
</dbReference>
<keyword evidence="13" id="KW-1185">Reference proteome</keyword>
<evidence type="ECO:0000256" key="9">
    <source>
        <dbReference type="SAM" id="Phobius"/>
    </source>
</evidence>
<name>A0ABV8Q5V7_9MICO</name>
<keyword evidence="9" id="KW-0472">Membrane</keyword>
<dbReference type="CDD" id="cd16917">
    <property type="entry name" value="HATPase_UhpB-NarQ-NarX-like"/>
    <property type="match status" value="1"/>
</dbReference>
<dbReference type="InterPro" id="IPR036890">
    <property type="entry name" value="HATPase_C_sf"/>
</dbReference>
<evidence type="ECO:0000256" key="8">
    <source>
        <dbReference type="ARBA" id="ARBA00023012"/>
    </source>
</evidence>
<comment type="catalytic activity">
    <reaction evidence="1">
        <text>ATP + protein L-histidine = ADP + protein N-phospho-L-histidine.</text>
        <dbReference type="EC" id="2.7.13.3"/>
    </reaction>
</comment>
<dbReference type="Proteomes" id="UP001595900">
    <property type="component" value="Unassembled WGS sequence"/>
</dbReference>
<feature type="transmembrane region" description="Helical" evidence="9">
    <location>
        <begin position="23"/>
        <end position="44"/>
    </location>
</feature>
<evidence type="ECO:0000259" key="10">
    <source>
        <dbReference type="Pfam" id="PF02518"/>
    </source>
</evidence>
<proteinExistence type="predicted"/>
<keyword evidence="8" id="KW-0902">Two-component regulatory system</keyword>
<feature type="transmembrane region" description="Helical" evidence="9">
    <location>
        <begin position="50"/>
        <end position="68"/>
    </location>
</feature>
<dbReference type="EC" id="2.7.13.3" evidence="2"/>
<evidence type="ECO:0000256" key="7">
    <source>
        <dbReference type="ARBA" id="ARBA00022840"/>
    </source>
</evidence>
<dbReference type="PANTHER" id="PTHR24421">
    <property type="entry name" value="NITRATE/NITRITE SENSOR PROTEIN NARX-RELATED"/>
    <property type="match status" value="1"/>
</dbReference>
<dbReference type="Pfam" id="PF07730">
    <property type="entry name" value="HisKA_3"/>
    <property type="match status" value="1"/>
</dbReference>
<accession>A0ABV8Q5V7</accession>
<evidence type="ECO:0000259" key="11">
    <source>
        <dbReference type="Pfam" id="PF07730"/>
    </source>
</evidence>
<dbReference type="InterPro" id="IPR050482">
    <property type="entry name" value="Sensor_HK_TwoCompSys"/>
</dbReference>
<dbReference type="SUPFAM" id="SSF55874">
    <property type="entry name" value="ATPase domain of HSP90 chaperone/DNA topoisomerase II/histidine kinase"/>
    <property type="match status" value="1"/>
</dbReference>
<evidence type="ECO:0000256" key="3">
    <source>
        <dbReference type="ARBA" id="ARBA00022553"/>
    </source>
</evidence>
<keyword evidence="5" id="KW-0547">Nucleotide-binding</keyword>
<evidence type="ECO:0000256" key="6">
    <source>
        <dbReference type="ARBA" id="ARBA00022777"/>
    </source>
</evidence>
<keyword evidence="4" id="KW-0808">Transferase</keyword>
<reference evidence="13" key="1">
    <citation type="journal article" date="2019" name="Int. J. Syst. Evol. Microbiol.">
        <title>The Global Catalogue of Microorganisms (GCM) 10K type strain sequencing project: providing services to taxonomists for standard genome sequencing and annotation.</title>
        <authorList>
            <consortium name="The Broad Institute Genomics Platform"/>
            <consortium name="The Broad Institute Genome Sequencing Center for Infectious Disease"/>
            <person name="Wu L."/>
            <person name="Ma J."/>
        </authorList>
    </citation>
    <scope>NUCLEOTIDE SEQUENCE [LARGE SCALE GENOMIC DNA]</scope>
    <source>
        <strain evidence="13">CGMCC 1.10363</strain>
    </source>
</reference>
<feature type="transmembrane region" description="Helical" evidence="9">
    <location>
        <begin position="138"/>
        <end position="166"/>
    </location>
</feature>
<evidence type="ECO:0000256" key="1">
    <source>
        <dbReference type="ARBA" id="ARBA00000085"/>
    </source>
</evidence>
<evidence type="ECO:0000256" key="4">
    <source>
        <dbReference type="ARBA" id="ARBA00022679"/>
    </source>
</evidence>
<dbReference type="PANTHER" id="PTHR24421:SF10">
    <property type="entry name" value="NITRATE_NITRITE SENSOR PROTEIN NARQ"/>
    <property type="match status" value="1"/>
</dbReference>
<keyword evidence="9" id="KW-0812">Transmembrane</keyword>
<feature type="transmembrane region" description="Helical" evidence="9">
    <location>
        <begin position="178"/>
        <end position="199"/>
    </location>
</feature>
<sequence length="428" mass="45289">MAGFLGQCVAVARLLGQGLMRSVLVVVLAGAVPALWVAAGIFFFTVIDDAVGAAWCVFGVVVVSLAVATRPICRAMRTLVTRWTGVEVPGGLPDSVAVTRMATGYWWNGYDYQRLRSVSVIQRWLQTRLREPAFWREASWLVVSPLTVGALAAIPLACIGAAIITLATPGATPLRSAAPARGLAAAAIVLGALLLPLCWRPTAPLARRLLGPSPSSRLTARVAALVQGRADLTQAQDAELRRIERNLHDGAQARLVAIGLSLGAAERLVDTDPEAAKQVLKQARESSLVAVRELRELVHGIVPPVLLERGLVDALRQLALDAPIRTTVTSTFEGRAETPIESALYFTTAELVTNAVKHARATSIEITVGRRGANLYVDVRDDGRGGARVTPLGGLDGVIARVRAFDGTVRVDSPTGGPTLIAVDVPCA</sequence>
<dbReference type="EMBL" id="JBHSCN010000005">
    <property type="protein sequence ID" value="MFC4243199.1"/>
    <property type="molecule type" value="Genomic_DNA"/>
</dbReference>
<dbReference type="GO" id="GO:0016301">
    <property type="term" value="F:kinase activity"/>
    <property type="evidence" value="ECO:0007669"/>
    <property type="project" value="UniProtKB-KW"/>
</dbReference>
<dbReference type="InterPro" id="IPR003594">
    <property type="entry name" value="HATPase_dom"/>
</dbReference>
<evidence type="ECO:0000256" key="5">
    <source>
        <dbReference type="ARBA" id="ARBA00022741"/>
    </source>
</evidence>